<dbReference type="Proteomes" id="UP000600565">
    <property type="component" value="Unassembled WGS sequence"/>
</dbReference>
<reference evidence="4 5" key="1">
    <citation type="submission" date="2020-08" db="EMBL/GenBank/DDBJ databases">
        <title>A Genomic Blueprint of the Chicken Gut Microbiome.</title>
        <authorList>
            <person name="Gilroy R."/>
            <person name="Ravi A."/>
            <person name="Getino M."/>
            <person name="Pursley I."/>
            <person name="Horton D.L."/>
            <person name="Alikhan N.-F."/>
            <person name="Baker D."/>
            <person name="Gharbi K."/>
            <person name="Hall N."/>
            <person name="Watson M."/>
            <person name="Adriaenssens E.M."/>
            <person name="Foster-Nyarko E."/>
            <person name="Jarju S."/>
            <person name="Secka A."/>
            <person name="Antonio M."/>
            <person name="Oren A."/>
            <person name="Chaudhuri R."/>
            <person name="La Ragione R.M."/>
            <person name="Hildebrand F."/>
            <person name="Pallen M.J."/>
        </authorList>
    </citation>
    <scope>NUCLEOTIDE SEQUENCE [LARGE SCALE GENOMIC DNA]</scope>
    <source>
        <strain evidence="4 5">Sa1YVA6</strain>
    </source>
</reference>
<evidence type="ECO:0000259" key="3">
    <source>
        <dbReference type="Pfam" id="PF02581"/>
    </source>
</evidence>
<evidence type="ECO:0000256" key="1">
    <source>
        <dbReference type="ARBA" id="ARBA00004948"/>
    </source>
</evidence>
<name>A0ABR8XLP3_9BACL</name>
<organism evidence="4 5">
    <name type="scientific">Solibacillus merdavium</name>
    <dbReference type="NCBI Taxonomy" id="2762218"/>
    <lineage>
        <taxon>Bacteria</taxon>
        <taxon>Bacillati</taxon>
        <taxon>Bacillota</taxon>
        <taxon>Bacilli</taxon>
        <taxon>Bacillales</taxon>
        <taxon>Caryophanaceae</taxon>
        <taxon>Solibacillus</taxon>
    </lineage>
</organism>
<dbReference type="InterPro" id="IPR013785">
    <property type="entry name" value="Aldolase_TIM"/>
</dbReference>
<dbReference type="PANTHER" id="PTHR20857">
    <property type="entry name" value="THIAMINE-PHOSPHATE PYROPHOSPHORYLASE"/>
    <property type="match status" value="1"/>
</dbReference>
<dbReference type="InterPro" id="IPR022998">
    <property type="entry name" value="ThiamineP_synth_TenI"/>
</dbReference>
<dbReference type="Pfam" id="PF02581">
    <property type="entry name" value="TMP-TENI"/>
    <property type="match status" value="1"/>
</dbReference>
<evidence type="ECO:0000256" key="2">
    <source>
        <dbReference type="ARBA" id="ARBA00022977"/>
    </source>
</evidence>
<dbReference type="EMBL" id="JACSPW010000005">
    <property type="protein sequence ID" value="MBD8032855.1"/>
    <property type="molecule type" value="Genomic_DNA"/>
</dbReference>
<dbReference type="SUPFAM" id="SSF51391">
    <property type="entry name" value="Thiamin phosphate synthase"/>
    <property type="match status" value="1"/>
</dbReference>
<accession>A0ABR8XLP3</accession>
<feature type="domain" description="Thiamine phosphate synthase/TenI" evidence="3">
    <location>
        <begin position="4"/>
        <end position="179"/>
    </location>
</feature>
<dbReference type="Gene3D" id="3.20.20.70">
    <property type="entry name" value="Aldolase class I"/>
    <property type="match status" value="1"/>
</dbReference>
<keyword evidence="2" id="KW-0784">Thiamine biosynthesis</keyword>
<proteinExistence type="predicted"/>
<comment type="pathway">
    <text evidence="1">Cofactor biosynthesis; thiamine diphosphate biosynthesis.</text>
</comment>
<dbReference type="PANTHER" id="PTHR20857:SF22">
    <property type="entry name" value="THIAZOLE TAUTOMERASE"/>
    <property type="match status" value="1"/>
</dbReference>
<dbReference type="CDD" id="cd00564">
    <property type="entry name" value="TMP_TenI"/>
    <property type="match status" value="1"/>
</dbReference>
<evidence type="ECO:0000313" key="4">
    <source>
        <dbReference type="EMBL" id="MBD8032855.1"/>
    </source>
</evidence>
<gene>
    <name evidence="4" type="ORF">H9632_07225</name>
</gene>
<dbReference type="InterPro" id="IPR036206">
    <property type="entry name" value="ThiamineP_synth_sf"/>
</dbReference>
<protein>
    <submittedName>
        <fullName evidence="4">Thiamine phosphate synthase</fullName>
    </submittedName>
</protein>
<keyword evidence="5" id="KW-1185">Reference proteome</keyword>
<sequence length="202" mass="22374">MKLMAVTDDSQPILVLAQKIIQIQQIVDYIQIREKTKTAKEVVTLLEYLDKGAVPKDKIIVNSHLDIALSNGIQTIHLPERGLSGQQVKDQYPQLRIGRSIHDYVGAMEAERQGADYVLYGHCFETNSKKGKVPNGLSPIHEMKKNLKIPVFAIGGIHVDRVQALLDVKADGIAVMSGIFSATHPFAAAHQYREAIKDAIKL</sequence>
<evidence type="ECO:0000313" key="5">
    <source>
        <dbReference type="Proteomes" id="UP000600565"/>
    </source>
</evidence>
<comment type="caution">
    <text evidence="4">The sequence shown here is derived from an EMBL/GenBank/DDBJ whole genome shotgun (WGS) entry which is preliminary data.</text>
</comment>
<dbReference type="RefSeq" id="WP_191703440.1">
    <property type="nucleotide sequence ID" value="NZ_JACSPW010000005.1"/>
</dbReference>